<dbReference type="RefSeq" id="WP_012379783.1">
    <property type="nucleotide sequence ID" value="NC_010572.1"/>
</dbReference>
<dbReference type="Gene3D" id="3.40.50.360">
    <property type="match status" value="1"/>
</dbReference>
<evidence type="ECO:0000313" key="8">
    <source>
        <dbReference type="EMBL" id="BAG20119.1"/>
    </source>
</evidence>
<protein>
    <recommendedName>
        <fullName evidence="6">FMN dependent NADH:quinone oxidoreductase</fullName>
        <ecNumber evidence="6">1.6.5.-</ecNumber>
    </recommendedName>
    <alternativeName>
        <fullName evidence="6">Azo-dye reductase</fullName>
    </alternativeName>
    <alternativeName>
        <fullName evidence="6">FMN-dependent NADH-azo compound oxidoreductase</fullName>
    </alternativeName>
    <alternativeName>
        <fullName evidence="6">FMN-dependent NADH-azoreductase</fullName>
        <ecNumber evidence="6">1.7.1.17</ecNumber>
    </alternativeName>
</protein>
<dbReference type="EC" id="1.6.5.-" evidence="6"/>
<feature type="binding site" evidence="6">
    <location>
        <begin position="107"/>
        <end position="110"/>
    </location>
    <ligand>
        <name>FMN</name>
        <dbReference type="ChEBI" id="CHEBI:58210"/>
    </ligand>
</feature>
<comment type="caution">
    <text evidence="6">Lacks conserved residue(s) required for the propagation of feature annotation.</text>
</comment>
<feature type="binding site" evidence="6">
    <location>
        <begin position="15"/>
        <end position="17"/>
    </location>
    <ligand>
        <name>FMN</name>
        <dbReference type="ChEBI" id="CHEBI:58210"/>
    </ligand>
</feature>
<dbReference type="EMBL" id="AP009493">
    <property type="protein sequence ID" value="BAG20119.1"/>
    <property type="molecule type" value="Genomic_DNA"/>
</dbReference>
<dbReference type="HOGENOM" id="CLU_088964_0_1_11"/>
<reference evidence="9" key="1">
    <citation type="journal article" date="2008" name="J. Bacteriol.">
        <title>Genome sequence of the streptomycin-producing microorganism Streptomyces griseus IFO 13350.</title>
        <authorList>
            <person name="Ohnishi Y."/>
            <person name="Ishikawa J."/>
            <person name="Hara H."/>
            <person name="Suzuki H."/>
            <person name="Ikenoya M."/>
            <person name="Ikeda H."/>
            <person name="Yamashita A."/>
            <person name="Hattori M."/>
            <person name="Horinouchi S."/>
        </authorList>
    </citation>
    <scope>NUCLEOTIDE SEQUENCE [LARGE SCALE GENOMIC DNA]</scope>
    <source>
        <strain evidence="9">JCM 4626 / NBRC 13350</strain>
    </source>
</reference>
<comment type="catalytic activity">
    <reaction evidence="6">
        <text>2 a quinone + NADH + H(+) = 2 a 1,4-benzosemiquinone + NAD(+)</text>
        <dbReference type="Rhea" id="RHEA:65952"/>
        <dbReference type="ChEBI" id="CHEBI:15378"/>
        <dbReference type="ChEBI" id="CHEBI:57540"/>
        <dbReference type="ChEBI" id="CHEBI:57945"/>
        <dbReference type="ChEBI" id="CHEBI:132124"/>
        <dbReference type="ChEBI" id="CHEBI:134225"/>
    </reaction>
</comment>
<dbReference type="SUPFAM" id="SSF52218">
    <property type="entry name" value="Flavoproteins"/>
    <property type="match status" value="1"/>
</dbReference>
<dbReference type="InterPro" id="IPR023048">
    <property type="entry name" value="NADH:quinone_OxRdtase_FMN_depd"/>
</dbReference>
<keyword evidence="4 6" id="KW-0520">NAD</keyword>
<comment type="catalytic activity">
    <reaction evidence="5">
        <text>N,N-dimethyl-1,4-phenylenediamine + anthranilate + 2 NAD(+) = 2-(4-dimethylaminophenyl)diazenylbenzoate + 2 NADH + 2 H(+)</text>
        <dbReference type="Rhea" id="RHEA:55872"/>
        <dbReference type="ChEBI" id="CHEBI:15378"/>
        <dbReference type="ChEBI" id="CHEBI:15783"/>
        <dbReference type="ChEBI" id="CHEBI:16567"/>
        <dbReference type="ChEBI" id="CHEBI:57540"/>
        <dbReference type="ChEBI" id="CHEBI:57945"/>
        <dbReference type="ChEBI" id="CHEBI:71579"/>
        <dbReference type="EC" id="1.7.1.17"/>
    </reaction>
    <physiologicalReaction direction="right-to-left" evidence="5">
        <dbReference type="Rhea" id="RHEA:55874"/>
    </physiologicalReaction>
</comment>
<evidence type="ECO:0000259" key="7">
    <source>
        <dbReference type="Pfam" id="PF02525"/>
    </source>
</evidence>
<comment type="function">
    <text evidence="6">Also exhibits azoreductase activity. Catalyzes the reductive cleavage of the azo bond in aromatic azo compounds to the corresponding amines.</text>
</comment>
<dbReference type="InterPro" id="IPR003680">
    <property type="entry name" value="Flavodoxin_fold"/>
</dbReference>
<dbReference type="GO" id="GO:0016652">
    <property type="term" value="F:oxidoreductase activity, acting on NAD(P)H as acceptor"/>
    <property type="evidence" value="ECO:0007669"/>
    <property type="project" value="UniProtKB-UniRule"/>
</dbReference>
<evidence type="ECO:0000313" key="9">
    <source>
        <dbReference type="Proteomes" id="UP000001685"/>
    </source>
</evidence>
<feature type="binding site" evidence="6">
    <location>
        <position position="10"/>
    </location>
    <ligand>
        <name>FMN</name>
        <dbReference type="ChEBI" id="CHEBI:58210"/>
    </ligand>
</feature>
<evidence type="ECO:0000256" key="2">
    <source>
        <dbReference type="ARBA" id="ARBA00022643"/>
    </source>
</evidence>
<dbReference type="KEGG" id="sgr:SGR_3290"/>
<keyword evidence="1 6" id="KW-0285">Flavoprotein</keyword>
<dbReference type="Proteomes" id="UP000001685">
    <property type="component" value="Chromosome"/>
</dbReference>
<evidence type="ECO:0000256" key="5">
    <source>
        <dbReference type="ARBA" id="ARBA00048542"/>
    </source>
</evidence>
<dbReference type="PATRIC" id="fig|455632.4.peg.3367"/>
<proteinExistence type="inferred from homology"/>
<dbReference type="EC" id="1.7.1.17" evidence="6"/>
<dbReference type="InterPro" id="IPR050104">
    <property type="entry name" value="FMN-dep_NADH:Q_OxRdtase_AzoR1"/>
</dbReference>
<organism evidence="8 9">
    <name type="scientific">Streptomyces griseus subsp. griseus (strain JCM 4626 / CBS 651.72 / NBRC 13350 / KCC S-0626 / ISP 5235)</name>
    <dbReference type="NCBI Taxonomy" id="455632"/>
    <lineage>
        <taxon>Bacteria</taxon>
        <taxon>Bacillati</taxon>
        <taxon>Actinomycetota</taxon>
        <taxon>Actinomycetes</taxon>
        <taxon>Kitasatosporales</taxon>
        <taxon>Streptomycetaceae</taxon>
        <taxon>Streptomyces</taxon>
    </lineage>
</organism>
<accession>B1VL91</accession>
<dbReference type="HAMAP" id="MF_01216">
    <property type="entry name" value="Azoreductase_type1"/>
    <property type="match status" value="1"/>
</dbReference>
<dbReference type="Pfam" id="PF02525">
    <property type="entry name" value="Flavodoxin_2"/>
    <property type="match status" value="1"/>
</dbReference>
<keyword evidence="3 6" id="KW-0560">Oxidoreductase</keyword>
<dbReference type="PANTHER" id="PTHR43741">
    <property type="entry name" value="FMN-DEPENDENT NADH-AZOREDUCTASE 1"/>
    <property type="match status" value="1"/>
</dbReference>
<comment type="cofactor">
    <cofactor evidence="6">
        <name>FMN</name>
        <dbReference type="ChEBI" id="CHEBI:58210"/>
    </cofactor>
    <text evidence="6">Binds 1 FMN per subunit.</text>
</comment>
<feature type="domain" description="Flavodoxin-like fold" evidence="7">
    <location>
        <begin position="3"/>
        <end position="181"/>
    </location>
</feature>
<evidence type="ECO:0000256" key="4">
    <source>
        <dbReference type="ARBA" id="ARBA00023027"/>
    </source>
</evidence>
<dbReference type="PANTHER" id="PTHR43741:SF4">
    <property type="entry name" value="FMN-DEPENDENT NADH:QUINONE OXIDOREDUCTASE"/>
    <property type="match status" value="1"/>
</dbReference>
<dbReference type="AlphaFoldDB" id="B1VL91"/>
<dbReference type="InterPro" id="IPR029039">
    <property type="entry name" value="Flavoprotein-like_sf"/>
</dbReference>
<dbReference type="GO" id="GO:0016655">
    <property type="term" value="F:oxidoreductase activity, acting on NAD(P)H, quinone or similar compound as acceptor"/>
    <property type="evidence" value="ECO:0007669"/>
    <property type="project" value="InterPro"/>
</dbReference>
<sequence length="223" mass="24582">MSTLLRVDCSPRPESVSRQISAEFAAAWHRAHPEGRVLHRDLAATPVRHVDAAQVEVVSRLESAGTVDLEEARRAARAPEELDSWRHSWELIDELIACDTLLISLPMYNLSVPSAFKAWFDRIAIPPLLVDPHTGRGPLSGLRTVVATARGGSPRPGTADRPDEFQEPYLRAAFRTVGLADDLLFLGADTTRSGHVPRLAPHRGAAQTSLRQAVERARERARL</sequence>
<evidence type="ECO:0000256" key="6">
    <source>
        <dbReference type="HAMAP-Rule" id="MF_01216"/>
    </source>
</evidence>
<dbReference type="GO" id="GO:0010181">
    <property type="term" value="F:FMN binding"/>
    <property type="evidence" value="ECO:0007669"/>
    <property type="project" value="UniProtKB-UniRule"/>
</dbReference>
<name>B1VL91_STRGG</name>
<comment type="similarity">
    <text evidence="6">Belongs to the azoreductase type 1 family.</text>
</comment>
<comment type="function">
    <text evidence="6">Quinone reductase that provides resistance to thiol-specific stress caused by electrophilic quinones.</text>
</comment>
<dbReference type="GO" id="GO:0009055">
    <property type="term" value="F:electron transfer activity"/>
    <property type="evidence" value="ECO:0007669"/>
    <property type="project" value="UniProtKB-UniRule"/>
</dbReference>
<keyword evidence="2 6" id="KW-0288">FMN</keyword>
<comment type="subunit">
    <text evidence="6">Homodimer.</text>
</comment>
<dbReference type="eggNOG" id="COG1182">
    <property type="taxonomic scope" value="Bacteria"/>
</dbReference>
<gene>
    <name evidence="6" type="primary">azoR</name>
    <name evidence="8" type="ordered locus">SGR_3290</name>
</gene>
<evidence type="ECO:0000256" key="3">
    <source>
        <dbReference type="ARBA" id="ARBA00023002"/>
    </source>
</evidence>
<evidence type="ECO:0000256" key="1">
    <source>
        <dbReference type="ARBA" id="ARBA00022630"/>
    </source>
</evidence>